<keyword evidence="2" id="KW-0805">Transcription regulation</keyword>
<evidence type="ECO:0000256" key="4">
    <source>
        <dbReference type="ARBA" id="ARBA00023159"/>
    </source>
</evidence>
<dbReference type="PRINTS" id="PR00039">
    <property type="entry name" value="HTHLYSR"/>
</dbReference>
<dbReference type="InterPro" id="IPR000847">
    <property type="entry name" value="LysR_HTH_N"/>
</dbReference>
<reference evidence="7 8" key="1">
    <citation type="journal article" date="2016" name="Microbes Environ.">
        <title>Phylogenetically diverse aerobic anoxygenic phototrophic bacteria isolated from epilithic biofilms in Tama river, Japan.</title>
        <authorList>
            <person name="Hirose S."/>
            <person name="Matsuura K."/>
            <person name="Haruta S."/>
        </authorList>
    </citation>
    <scope>NUCLEOTIDE SEQUENCE [LARGE SCALE GENOMIC DNA]</scope>
    <source>
        <strain evidence="7 8">S08</strain>
    </source>
</reference>
<evidence type="ECO:0000313" key="8">
    <source>
        <dbReference type="Proteomes" id="UP000831327"/>
    </source>
</evidence>
<dbReference type="Pfam" id="PF00126">
    <property type="entry name" value="HTH_1"/>
    <property type="match status" value="1"/>
</dbReference>
<evidence type="ECO:0000256" key="5">
    <source>
        <dbReference type="ARBA" id="ARBA00023163"/>
    </source>
</evidence>
<dbReference type="Gene3D" id="3.40.190.10">
    <property type="entry name" value="Periplasmic binding protein-like II"/>
    <property type="match status" value="2"/>
</dbReference>
<dbReference type="InterPro" id="IPR036390">
    <property type="entry name" value="WH_DNA-bd_sf"/>
</dbReference>
<protein>
    <submittedName>
        <fullName evidence="7">LysR family transcriptional regulator</fullName>
    </submittedName>
</protein>
<dbReference type="InterPro" id="IPR005119">
    <property type="entry name" value="LysR_subst-bd"/>
</dbReference>
<dbReference type="Gene3D" id="1.10.10.10">
    <property type="entry name" value="Winged helix-like DNA-binding domain superfamily/Winged helix DNA-binding domain"/>
    <property type="match status" value="1"/>
</dbReference>
<comment type="similarity">
    <text evidence="1">Belongs to the LysR transcriptional regulatory family.</text>
</comment>
<evidence type="ECO:0000256" key="3">
    <source>
        <dbReference type="ARBA" id="ARBA00023125"/>
    </source>
</evidence>
<keyword evidence="5" id="KW-0804">Transcription</keyword>
<gene>
    <name evidence="7" type="primary">oxyR</name>
    <name evidence="7" type="ORF">Rmf_50410</name>
</gene>
<dbReference type="InterPro" id="IPR036388">
    <property type="entry name" value="WH-like_DNA-bd_sf"/>
</dbReference>
<dbReference type="SUPFAM" id="SSF53850">
    <property type="entry name" value="Periplasmic binding protein-like II"/>
    <property type="match status" value="1"/>
</dbReference>
<dbReference type="CDD" id="cd08411">
    <property type="entry name" value="PBP2_OxyR"/>
    <property type="match status" value="1"/>
</dbReference>
<dbReference type="PROSITE" id="PS50931">
    <property type="entry name" value="HTH_LYSR"/>
    <property type="match status" value="1"/>
</dbReference>
<organism evidence="7 8">
    <name type="scientific">Roseomonas fluvialis</name>
    <dbReference type="NCBI Taxonomy" id="1750527"/>
    <lineage>
        <taxon>Bacteria</taxon>
        <taxon>Pseudomonadati</taxon>
        <taxon>Pseudomonadota</taxon>
        <taxon>Alphaproteobacteria</taxon>
        <taxon>Acetobacterales</taxon>
        <taxon>Roseomonadaceae</taxon>
        <taxon>Roseomonas</taxon>
    </lineage>
</organism>
<keyword evidence="8" id="KW-1185">Reference proteome</keyword>
<evidence type="ECO:0000313" key="7">
    <source>
        <dbReference type="EMBL" id="BDG75112.1"/>
    </source>
</evidence>
<dbReference type="RefSeq" id="WP_244457204.1">
    <property type="nucleotide sequence ID" value="NZ_AP025637.1"/>
</dbReference>
<evidence type="ECO:0000256" key="2">
    <source>
        <dbReference type="ARBA" id="ARBA00023015"/>
    </source>
</evidence>
<sequence>MNPRDLRYMIALAEHRHFGRAAEACRVSQPTLSVQLRKLEESLGAALFERSSKQVVPTPVCEALLPHARIALAEIEAMSALARALADPLRGTLRLGVIPTLGPYLLPLVFAPLREALPDLTIEPWEDVTGTLLEKLRAHELDAALLATDPDAADLSSRALFTEPFIAALPPDHALAARERIAEADLAADVLVLADGHCLRDQALAACGLLGPATSADRPARRVGVAAARETQVPLGGALRAASLATLINMVAAGYGTTLIPGLAAGAAQDAGIVLRPLAARASRTIRMVWRAAFPRHAAVEAVARSIAERLAPYAAAAEREAAGLDRAPARGHVPRR</sequence>
<dbReference type="PANTHER" id="PTHR30346:SF26">
    <property type="entry name" value="HYDROGEN PEROXIDE-INDUCIBLE GENES ACTIVATOR"/>
    <property type="match status" value="1"/>
</dbReference>
<proteinExistence type="inferred from homology"/>
<dbReference type="Proteomes" id="UP000831327">
    <property type="component" value="Chromosome"/>
</dbReference>
<dbReference type="EMBL" id="AP025637">
    <property type="protein sequence ID" value="BDG75112.1"/>
    <property type="molecule type" value="Genomic_DNA"/>
</dbReference>
<dbReference type="Pfam" id="PF03466">
    <property type="entry name" value="LysR_substrate"/>
    <property type="match status" value="2"/>
</dbReference>
<feature type="domain" description="HTH lysR-type" evidence="6">
    <location>
        <begin position="1"/>
        <end position="58"/>
    </location>
</feature>
<dbReference type="SUPFAM" id="SSF46785">
    <property type="entry name" value="Winged helix' DNA-binding domain"/>
    <property type="match status" value="1"/>
</dbReference>
<name>A0ABM7YAK2_9PROT</name>
<keyword evidence="4" id="KW-0010">Activator</keyword>
<keyword evidence="3" id="KW-0238">DNA-binding</keyword>
<evidence type="ECO:0000256" key="1">
    <source>
        <dbReference type="ARBA" id="ARBA00009437"/>
    </source>
</evidence>
<dbReference type="PANTHER" id="PTHR30346">
    <property type="entry name" value="TRANSCRIPTIONAL DUAL REGULATOR HCAR-RELATED"/>
    <property type="match status" value="1"/>
</dbReference>
<evidence type="ECO:0000259" key="6">
    <source>
        <dbReference type="PROSITE" id="PS50931"/>
    </source>
</evidence>
<accession>A0ABM7YAK2</accession>